<reference evidence="8 9" key="1">
    <citation type="submission" date="2013-11" db="EMBL/GenBank/DDBJ databases">
        <title>Metagenomic analysis of a methanogenic consortium involved in long chain n-alkane degradation.</title>
        <authorList>
            <person name="Davidova I.A."/>
            <person name="Callaghan A.V."/>
            <person name="Wawrik B."/>
            <person name="Pruitt S."/>
            <person name="Marks C."/>
            <person name="Duncan K.E."/>
            <person name="Suflita J.M."/>
        </authorList>
    </citation>
    <scope>NUCLEOTIDE SEQUENCE [LARGE SCALE GENOMIC DNA]</scope>
    <source>
        <strain evidence="8 9">SPR</strain>
    </source>
</reference>
<keyword evidence="3 5" id="KW-0346">Stress response</keyword>
<keyword evidence="9" id="KW-1185">Reference proteome</keyword>
<dbReference type="InParanoid" id="A0A0D2J6J0"/>
<dbReference type="SUPFAM" id="SSF55781">
    <property type="entry name" value="GAF domain-like"/>
    <property type="match status" value="1"/>
</dbReference>
<accession>A0A0D2J6J0</accession>
<evidence type="ECO:0000256" key="2">
    <source>
        <dbReference type="ARBA" id="ARBA00023015"/>
    </source>
</evidence>
<dbReference type="InterPro" id="IPR023120">
    <property type="entry name" value="WHTH_transcript_rep_HrcA_IDD"/>
</dbReference>
<dbReference type="PATRIC" id="fig|1429043.3.peg.2717"/>
<evidence type="ECO:0000256" key="3">
    <source>
        <dbReference type="ARBA" id="ARBA00023016"/>
    </source>
</evidence>
<dbReference type="Gene3D" id="3.30.450.40">
    <property type="match status" value="1"/>
</dbReference>
<dbReference type="OrthoDB" id="9783139at2"/>
<sequence>MAQNLTHRAQAILAAVIANYIRTAEPVGSKTVASREDIKVSPATIRNVMAELEELGYLTQPHASAGRIPTSDGLRFYVDSILEVRELDDSVKHRLRLALPTDEAATHLDISELLKATGRALSGLSQQVAVVSAPHPDQEVLRQMEFILLDSGLILVVIVTRAGAVQNRIIEADTALRQEDLNKFSRYLSDLMADLTLTEVKKRLASEMTREKMRFDKVLGQALNLSQQALTYEVQNDIIIEGQTRLMEAPEFNDVARLRQIFAAFEEKSTILGLLEKSLLAQGVRIFIGSESQEEDLEGLSAITSSYGTPSTPAGALGVIGPTRMNYSKVIPIVDYTAKLVSRLLDQRC</sequence>
<dbReference type="STRING" id="1429043.X474_12770"/>
<dbReference type="AlphaFoldDB" id="A0A0D2J6J0"/>
<proteinExistence type="inferred from homology"/>
<dbReference type="PIRSF" id="PIRSF005485">
    <property type="entry name" value="HrcA"/>
    <property type="match status" value="1"/>
</dbReference>
<feature type="domain" description="Heat-inducible transcription repressor HrcA C-terminal" evidence="6">
    <location>
        <begin position="112"/>
        <end position="331"/>
    </location>
</feature>
<keyword evidence="1 5" id="KW-0678">Repressor</keyword>
<evidence type="ECO:0000256" key="5">
    <source>
        <dbReference type="HAMAP-Rule" id="MF_00081"/>
    </source>
</evidence>
<comment type="caution">
    <text evidence="8">The sequence shown here is derived from an EMBL/GenBank/DDBJ whole genome shotgun (WGS) entry which is preliminary data.</text>
</comment>
<evidence type="ECO:0000256" key="1">
    <source>
        <dbReference type="ARBA" id="ARBA00022491"/>
    </source>
</evidence>
<dbReference type="Pfam" id="PF01628">
    <property type="entry name" value="HrcA"/>
    <property type="match status" value="1"/>
</dbReference>
<dbReference type="Gene3D" id="3.30.390.60">
    <property type="entry name" value="Heat-inducible transcription repressor hrca homolog, domain 3"/>
    <property type="match status" value="1"/>
</dbReference>
<feature type="domain" description="Winged helix-turn-helix transcription repressor HrcA DNA-binding" evidence="7">
    <location>
        <begin position="4"/>
        <end position="72"/>
    </location>
</feature>
<dbReference type="InterPro" id="IPR005104">
    <property type="entry name" value="WHTH_HrcA_DNA-bd"/>
</dbReference>
<comment type="similarity">
    <text evidence="5">Belongs to the HrcA family.</text>
</comment>
<keyword evidence="4 5" id="KW-0804">Transcription</keyword>
<dbReference type="InterPro" id="IPR002571">
    <property type="entry name" value="HrcA"/>
</dbReference>
<evidence type="ECO:0000313" key="8">
    <source>
        <dbReference type="EMBL" id="KIX13774.1"/>
    </source>
</evidence>
<dbReference type="RefSeq" id="WP_044348926.1">
    <property type="nucleotide sequence ID" value="NZ_AZAC01000014.1"/>
</dbReference>
<dbReference type="GO" id="GO:0045892">
    <property type="term" value="P:negative regulation of DNA-templated transcription"/>
    <property type="evidence" value="ECO:0007669"/>
    <property type="project" value="UniProtKB-UniRule"/>
</dbReference>
<dbReference type="EMBL" id="AZAC01000014">
    <property type="protein sequence ID" value="KIX13774.1"/>
    <property type="molecule type" value="Genomic_DNA"/>
</dbReference>
<evidence type="ECO:0000256" key="4">
    <source>
        <dbReference type="ARBA" id="ARBA00023163"/>
    </source>
</evidence>
<evidence type="ECO:0000313" key="9">
    <source>
        <dbReference type="Proteomes" id="UP000032233"/>
    </source>
</evidence>
<organism evidence="8 9">
    <name type="scientific">Dethiosulfatarculus sandiegensis</name>
    <dbReference type="NCBI Taxonomy" id="1429043"/>
    <lineage>
        <taxon>Bacteria</taxon>
        <taxon>Pseudomonadati</taxon>
        <taxon>Thermodesulfobacteriota</taxon>
        <taxon>Desulfarculia</taxon>
        <taxon>Desulfarculales</taxon>
        <taxon>Desulfarculaceae</taxon>
        <taxon>Dethiosulfatarculus</taxon>
    </lineage>
</organism>
<dbReference type="Gene3D" id="1.10.10.10">
    <property type="entry name" value="Winged helix-like DNA-binding domain superfamily/Winged helix DNA-binding domain"/>
    <property type="match status" value="1"/>
</dbReference>
<dbReference type="SUPFAM" id="SSF46785">
    <property type="entry name" value="Winged helix' DNA-binding domain"/>
    <property type="match status" value="1"/>
</dbReference>
<comment type="function">
    <text evidence="5">Negative regulator of class I heat shock genes (grpE-dnaK-dnaJ and groELS operons). Prevents heat-shock induction of these operons.</text>
</comment>
<dbReference type="InterPro" id="IPR036388">
    <property type="entry name" value="WH-like_DNA-bd_sf"/>
</dbReference>
<dbReference type="InterPro" id="IPR029016">
    <property type="entry name" value="GAF-like_dom_sf"/>
</dbReference>
<dbReference type="GO" id="GO:0003677">
    <property type="term" value="F:DNA binding"/>
    <property type="evidence" value="ECO:0007669"/>
    <property type="project" value="InterPro"/>
</dbReference>
<evidence type="ECO:0000259" key="7">
    <source>
        <dbReference type="Pfam" id="PF03444"/>
    </source>
</evidence>
<dbReference type="PANTHER" id="PTHR34824:SF1">
    <property type="entry name" value="HEAT-INDUCIBLE TRANSCRIPTION REPRESSOR HRCA"/>
    <property type="match status" value="1"/>
</dbReference>
<dbReference type="Proteomes" id="UP000032233">
    <property type="component" value="Unassembled WGS sequence"/>
</dbReference>
<dbReference type="NCBIfam" id="TIGR00331">
    <property type="entry name" value="hrcA"/>
    <property type="match status" value="1"/>
</dbReference>
<name>A0A0D2J6J0_9BACT</name>
<protein>
    <recommendedName>
        <fullName evidence="5">Heat-inducible transcription repressor HrcA</fullName>
    </recommendedName>
</protein>
<gene>
    <name evidence="5" type="primary">hrcA</name>
    <name evidence="8" type="ORF">X474_12770</name>
</gene>
<keyword evidence="2 5" id="KW-0805">Transcription regulation</keyword>
<dbReference type="PANTHER" id="PTHR34824">
    <property type="entry name" value="HEAT-INDUCIBLE TRANSCRIPTION REPRESSOR HRCA"/>
    <property type="match status" value="1"/>
</dbReference>
<dbReference type="InterPro" id="IPR021153">
    <property type="entry name" value="HrcA_C"/>
</dbReference>
<dbReference type="HAMAP" id="MF_00081">
    <property type="entry name" value="HrcA"/>
    <property type="match status" value="1"/>
</dbReference>
<dbReference type="InterPro" id="IPR036390">
    <property type="entry name" value="WH_DNA-bd_sf"/>
</dbReference>
<dbReference type="Pfam" id="PF03444">
    <property type="entry name" value="WHD_HrcA"/>
    <property type="match status" value="1"/>
</dbReference>
<evidence type="ECO:0000259" key="6">
    <source>
        <dbReference type="Pfam" id="PF01628"/>
    </source>
</evidence>